<protein>
    <recommendedName>
        <fullName evidence="1">BTB domain-containing protein</fullName>
    </recommendedName>
</protein>
<feature type="non-terminal residue" evidence="2">
    <location>
        <position position="1"/>
    </location>
</feature>
<dbReference type="PROSITE" id="PS50097">
    <property type="entry name" value="BTB"/>
    <property type="match status" value="1"/>
</dbReference>
<proteinExistence type="predicted"/>
<evidence type="ECO:0000259" key="1">
    <source>
        <dbReference type="PROSITE" id="PS50097"/>
    </source>
</evidence>
<dbReference type="Gene3D" id="3.30.710.10">
    <property type="entry name" value="Potassium Channel Kv1.1, Chain A"/>
    <property type="match status" value="1"/>
</dbReference>
<dbReference type="Pfam" id="PF00651">
    <property type="entry name" value="BTB"/>
    <property type="match status" value="1"/>
</dbReference>
<gene>
    <name evidence="2" type="ORF">TPAB3V08_LOCUS9884</name>
</gene>
<name>A0ABN7P8B7_TIMPD</name>
<feature type="domain" description="BTB" evidence="1">
    <location>
        <begin position="167"/>
        <end position="208"/>
    </location>
</feature>
<dbReference type="InterPro" id="IPR011333">
    <property type="entry name" value="SKP1/BTB/POZ_sf"/>
</dbReference>
<dbReference type="EMBL" id="CAJPIN010023285">
    <property type="protein sequence ID" value="CAG2062936.1"/>
    <property type="molecule type" value="Genomic_DNA"/>
</dbReference>
<keyword evidence="3" id="KW-1185">Reference proteome</keyword>
<dbReference type="InterPro" id="IPR000210">
    <property type="entry name" value="BTB/POZ_dom"/>
</dbReference>
<dbReference type="SUPFAM" id="SSF54695">
    <property type="entry name" value="POZ domain"/>
    <property type="match status" value="1"/>
</dbReference>
<organism evidence="2 3">
    <name type="scientific">Timema podura</name>
    <name type="common">Walking stick</name>
    <dbReference type="NCBI Taxonomy" id="61482"/>
    <lineage>
        <taxon>Eukaryota</taxon>
        <taxon>Metazoa</taxon>
        <taxon>Ecdysozoa</taxon>
        <taxon>Arthropoda</taxon>
        <taxon>Hexapoda</taxon>
        <taxon>Insecta</taxon>
        <taxon>Pterygota</taxon>
        <taxon>Neoptera</taxon>
        <taxon>Polyneoptera</taxon>
        <taxon>Phasmatodea</taxon>
        <taxon>Timematodea</taxon>
        <taxon>Timematoidea</taxon>
        <taxon>Timematidae</taxon>
        <taxon>Timema</taxon>
    </lineage>
</organism>
<evidence type="ECO:0000313" key="3">
    <source>
        <dbReference type="Proteomes" id="UP001153148"/>
    </source>
</evidence>
<accession>A0ABN7P8B7</accession>
<sequence>VGQTSHWGSFSESTLNYYLSAFPREVVCWGSLEEQVSRVVPGAVSTDWFSPSRYLWVGEWDYMANSPLLVPIKGGAPSGQALLTVQVRTEALKWLTTRTRGARSQNPATPLLEIRQAAEFLDLPELLVFVTNIHSHEEFLNTDLKQQYRKAVRQRLQDLCLCQGLFSDIVFQLDDGSFAAHRPMLMARCDMMKAMFSGDFRESNAKVVSRACSLDSSTESQ</sequence>
<comment type="caution">
    <text evidence="2">The sequence shown here is derived from an EMBL/GenBank/DDBJ whole genome shotgun (WGS) entry which is preliminary data.</text>
</comment>
<dbReference type="Proteomes" id="UP001153148">
    <property type="component" value="Unassembled WGS sequence"/>
</dbReference>
<evidence type="ECO:0000313" key="2">
    <source>
        <dbReference type="EMBL" id="CAG2062936.1"/>
    </source>
</evidence>
<reference evidence="2" key="1">
    <citation type="submission" date="2021-03" db="EMBL/GenBank/DDBJ databases">
        <authorList>
            <person name="Tran Van P."/>
        </authorList>
    </citation>
    <scope>NUCLEOTIDE SEQUENCE</scope>
</reference>